<dbReference type="PANTHER" id="PTHR47964">
    <property type="entry name" value="ATP-DEPENDENT DNA HELICASE HOMOLOG RECG, CHLOROPLASTIC"/>
    <property type="match status" value="1"/>
</dbReference>
<dbReference type="InterPro" id="IPR014001">
    <property type="entry name" value="Helicase_ATP-bd"/>
</dbReference>
<comment type="similarity">
    <text evidence="11 13">In the C-terminal section; belongs to the helicase family. RecG subfamily.</text>
</comment>
<dbReference type="Gene3D" id="2.40.10.170">
    <property type="match status" value="1"/>
</dbReference>
<dbReference type="InterPro" id="IPR004576">
    <property type="entry name" value="Mfd"/>
</dbReference>
<dbReference type="PROSITE" id="PS51192">
    <property type="entry name" value="HELICASE_ATP_BIND_1"/>
    <property type="match status" value="1"/>
</dbReference>
<dbReference type="InterPro" id="IPR037235">
    <property type="entry name" value="TRCF-like_C_D7"/>
</dbReference>
<dbReference type="NCBIfam" id="TIGR00580">
    <property type="entry name" value="mfd"/>
    <property type="match status" value="1"/>
</dbReference>
<evidence type="ECO:0000256" key="7">
    <source>
        <dbReference type="ARBA" id="ARBA00022840"/>
    </source>
</evidence>
<dbReference type="EMBL" id="WBZC01000053">
    <property type="protein sequence ID" value="KAB3531903.1"/>
    <property type="molecule type" value="Genomic_DNA"/>
</dbReference>
<sequence length="1172" mass="133567">MISKVLLAPIKKTIEYNQLVGSIKGKRTPVVLHGLSESQKAHISFGLYEELNKQVCIITYNELEARQVYEDLKFYLGDRVLLFPTREIVFYQIEATGELMQSERAKVLEALVEGENPIIVASIDALLNKITKPQYYSKHHISLSVGDIIDLEEILKTLLIQGFNRVDRVERRGEFSIRGGIIDIFPASQELPFRIELFDDEVDSIRSFHVDTQISIDKLEKVNVYPTVEAIIENEDINVISEKLTIEMKKTTEKLTKEASTRLQEKFNEIIEKSRELHNTKSVELLMSFLDGKEASVLDYLKQDALLIIDEPRRLREKAEGALKEFSDSFQTLLERGEALPTQGKIMYSYGDIVGKISKFSVVTLNLLPKYNPDFQPKEIISFASRSVQSYNSKIGFMIEELKTLQYKGYKIVLLPGTKERALRLLEDLKEGGLKVKFAVSAQEDLVSGEILIMQGSVHRGFEYIGAKYVLITDNEIYGVHKKRKQASKRKDAKPIKSFIDLKVGDYVVHEGHGIGKYIGIQQLRVDNVKKDYLKIRYSGEDNLYVPTDQMDLIQKYIGSEDNPPKINKLGGSEWLRTKAKVKKAIEDMADDLLKLYAERQKSKGYSFSQDTDWQKQFEDLFPYEETPDQLKCINEVKRDMENQLPMDRLLCGDVGYGKTEVAIRAAFKAVMDGKQVCFLVPTTILAQQHFNTFLQRFSGFPVKIQMLSRFKTPQQQKVILENLRTGNVDIIIGTHRILSKDIQFKDLGLLIIDEEQRFGVKHKETLKQLKKNIDVLTLTATPIPRTLHMAMIGIRDMSVIEDPPEERFPVQTYVMAQNDAIIADAISRELARGGQVYYVYNRVKGIHQVASRLASLVANARIGVGHGQMGERQLENLMLEYYEGEYDVLVCTTIIETGLDIANVNTIIIHDADKLGLSQLYQLRGRVGRSNRQAYAYLMYEKDKVLSEVAEKRLKAIKEFTEFGSGFKIAMRDLEIRGAGNLLGGEQHGHMSAIGYDLYVKLLEETIGQLKGEKIQGLEDTTIELSIDAYISDKYIINQSQKIEIYKKIASIRNKGDLYSVEEEIEDRFGDIPKSVRNLLNISYIKALAKGLRIIAIAQKAKEITISFKDSSMLMPENLGKALHSYNRRLNFYGTKEPYFVYIIAKPDETVILSELRDIIEKISGLQKTVN</sequence>
<comment type="caution">
    <text evidence="16">The sequence shown here is derived from an EMBL/GenBank/DDBJ whole genome shotgun (WGS) entry which is preliminary data.</text>
</comment>
<keyword evidence="6" id="KW-0347">Helicase</keyword>
<feature type="domain" description="Helicase ATP-binding" evidence="14">
    <location>
        <begin position="640"/>
        <end position="801"/>
    </location>
</feature>
<keyword evidence="2 13" id="KW-0963">Cytoplasm</keyword>
<dbReference type="FunFam" id="3.40.50.300:FF:000546">
    <property type="entry name" value="Transcription-repair-coupling factor"/>
    <property type="match status" value="1"/>
</dbReference>
<dbReference type="RefSeq" id="WP_151861935.1">
    <property type="nucleotide sequence ID" value="NZ_WBZC01000053.1"/>
</dbReference>
<dbReference type="OrthoDB" id="9804325at2"/>
<keyword evidence="7 13" id="KW-0067">ATP-binding</keyword>
<name>A0A6I0F604_9FIRM</name>
<evidence type="ECO:0000256" key="4">
    <source>
        <dbReference type="ARBA" id="ARBA00022763"/>
    </source>
</evidence>
<evidence type="ECO:0000259" key="15">
    <source>
        <dbReference type="PROSITE" id="PS51194"/>
    </source>
</evidence>
<organism evidence="16 17">
    <name type="scientific">Alkaliphilus pronyensis</name>
    <dbReference type="NCBI Taxonomy" id="1482732"/>
    <lineage>
        <taxon>Bacteria</taxon>
        <taxon>Bacillati</taxon>
        <taxon>Bacillota</taxon>
        <taxon>Clostridia</taxon>
        <taxon>Peptostreptococcales</taxon>
        <taxon>Natronincolaceae</taxon>
        <taxon>Alkaliphilus</taxon>
    </lineage>
</organism>
<dbReference type="InterPro" id="IPR047112">
    <property type="entry name" value="RecG/Mfd"/>
</dbReference>
<dbReference type="Pfam" id="PF17757">
    <property type="entry name" value="UvrB_inter"/>
    <property type="match status" value="1"/>
</dbReference>
<dbReference type="SMART" id="SM00982">
    <property type="entry name" value="TRCF"/>
    <property type="match status" value="1"/>
</dbReference>
<comment type="similarity">
    <text evidence="10 13">In the N-terminal section; belongs to the UvrB family.</text>
</comment>
<keyword evidence="4 13" id="KW-0227">DNA damage</keyword>
<dbReference type="InterPro" id="IPR036101">
    <property type="entry name" value="CarD-like/TRCF_RID_sf"/>
</dbReference>
<dbReference type="Gene3D" id="3.90.1150.50">
    <property type="entry name" value="Transcription-repair-coupling factor, D7 domain"/>
    <property type="match status" value="1"/>
</dbReference>
<evidence type="ECO:0000256" key="3">
    <source>
        <dbReference type="ARBA" id="ARBA00022741"/>
    </source>
</evidence>
<dbReference type="InterPro" id="IPR011545">
    <property type="entry name" value="DEAD/DEAH_box_helicase_dom"/>
</dbReference>
<dbReference type="GO" id="GO:0016787">
    <property type="term" value="F:hydrolase activity"/>
    <property type="evidence" value="ECO:0007669"/>
    <property type="project" value="UniProtKB-KW"/>
</dbReference>
<accession>A0A6I0F604</accession>
<dbReference type="Gene3D" id="3.40.50.300">
    <property type="entry name" value="P-loop containing nucleotide triphosphate hydrolases"/>
    <property type="match status" value="2"/>
</dbReference>
<evidence type="ECO:0000256" key="9">
    <source>
        <dbReference type="ARBA" id="ARBA00023204"/>
    </source>
</evidence>
<dbReference type="GO" id="GO:0000716">
    <property type="term" value="P:transcription-coupled nucleotide-excision repair, DNA damage recognition"/>
    <property type="evidence" value="ECO:0007669"/>
    <property type="project" value="UniProtKB-UniRule"/>
</dbReference>
<protein>
    <recommendedName>
        <fullName evidence="12 13">Transcription-repair-coupling factor</fullName>
        <shortName evidence="13">TRCF</shortName>
        <ecNumber evidence="13">3.6.4.-</ecNumber>
    </recommendedName>
</protein>
<dbReference type="GO" id="GO:0003678">
    <property type="term" value="F:DNA helicase activity"/>
    <property type="evidence" value="ECO:0007669"/>
    <property type="project" value="TreeGrafter"/>
</dbReference>
<evidence type="ECO:0000256" key="8">
    <source>
        <dbReference type="ARBA" id="ARBA00023125"/>
    </source>
</evidence>
<evidence type="ECO:0000256" key="5">
    <source>
        <dbReference type="ARBA" id="ARBA00022801"/>
    </source>
</evidence>
<evidence type="ECO:0000256" key="2">
    <source>
        <dbReference type="ARBA" id="ARBA00022490"/>
    </source>
</evidence>
<evidence type="ECO:0000256" key="6">
    <source>
        <dbReference type="ARBA" id="ARBA00022806"/>
    </source>
</evidence>
<dbReference type="CDD" id="cd17991">
    <property type="entry name" value="DEXHc_TRCF"/>
    <property type="match status" value="1"/>
</dbReference>
<dbReference type="InterPro" id="IPR005118">
    <property type="entry name" value="TRCF_C"/>
</dbReference>
<comment type="subcellular location">
    <subcellularLocation>
        <location evidence="1 13">Cytoplasm</location>
    </subcellularLocation>
</comment>
<evidence type="ECO:0000313" key="16">
    <source>
        <dbReference type="EMBL" id="KAB3531903.1"/>
    </source>
</evidence>
<keyword evidence="9 13" id="KW-0234">DNA repair</keyword>
<keyword evidence="8 13" id="KW-0238">DNA-binding</keyword>
<keyword evidence="17" id="KW-1185">Reference proteome</keyword>
<dbReference type="GO" id="GO:0005737">
    <property type="term" value="C:cytoplasm"/>
    <property type="evidence" value="ECO:0007669"/>
    <property type="project" value="UniProtKB-SubCell"/>
</dbReference>
<gene>
    <name evidence="13 16" type="primary">mfd</name>
    <name evidence="16" type="ORF">F8154_12390</name>
</gene>
<dbReference type="HAMAP" id="MF_00969">
    <property type="entry name" value="TRCF"/>
    <property type="match status" value="1"/>
</dbReference>
<dbReference type="Pfam" id="PF03461">
    <property type="entry name" value="TRCF"/>
    <property type="match status" value="1"/>
</dbReference>
<dbReference type="SUPFAM" id="SSF141259">
    <property type="entry name" value="CarD-like"/>
    <property type="match status" value="1"/>
</dbReference>
<evidence type="ECO:0000259" key="14">
    <source>
        <dbReference type="PROSITE" id="PS51192"/>
    </source>
</evidence>
<evidence type="ECO:0000256" key="12">
    <source>
        <dbReference type="ARBA" id="ARBA00070128"/>
    </source>
</evidence>
<dbReference type="PANTHER" id="PTHR47964:SF1">
    <property type="entry name" value="ATP-DEPENDENT DNA HELICASE HOMOLOG RECG, CHLOROPLASTIC"/>
    <property type="match status" value="1"/>
</dbReference>
<keyword evidence="5 13" id="KW-0378">Hydrolase</keyword>
<dbReference type="InterPro" id="IPR003711">
    <property type="entry name" value="CarD-like/TRCF_RID"/>
</dbReference>
<dbReference type="Proteomes" id="UP000432715">
    <property type="component" value="Unassembled WGS sequence"/>
</dbReference>
<dbReference type="Pfam" id="PF00271">
    <property type="entry name" value="Helicase_C"/>
    <property type="match status" value="1"/>
</dbReference>
<dbReference type="PROSITE" id="PS51194">
    <property type="entry name" value="HELICASE_CTER"/>
    <property type="match status" value="1"/>
</dbReference>
<reference evidence="16 17" key="1">
    <citation type="submission" date="2019-10" db="EMBL/GenBank/DDBJ databases">
        <title>Alkaliphilus serpentinus sp. nov. and Alkaliphilus pronyensis sp. nov., two novel anaerobic alkaliphilic species isolated from the serpentinized-hosted hydrothermal field of the Prony Bay (New Caledonia).</title>
        <authorList>
            <person name="Postec A."/>
        </authorList>
    </citation>
    <scope>NUCLEOTIDE SEQUENCE [LARGE SCALE GENOMIC DNA]</scope>
    <source>
        <strain evidence="16 17">LacV</strain>
    </source>
</reference>
<dbReference type="SMART" id="SM01058">
    <property type="entry name" value="CarD_TRCF"/>
    <property type="match status" value="1"/>
</dbReference>
<proteinExistence type="inferred from homology"/>
<dbReference type="EC" id="3.6.4.-" evidence="13"/>
<evidence type="ECO:0000256" key="1">
    <source>
        <dbReference type="ARBA" id="ARBA00004496"/>
    </source>
</evidence>
<evidence type="ECO:0000313" key="17">
    <source>
        <dbReference type="Proteomes" id="UP000432715"/>
    </source>
</evidence>
<dbReference type="InterPro" id="IPR001650">
    <property type="entry name" value="Helicase_C-like"/>
</dbReference>
<feature type="domain" description="Helicase C-terminal" evidence="15">
    <location>
        <begin position="818"/>
        <end position="976"/>
    </location>
</feature>
<dbReference type="InterPro" id="IPR027417">
    <property type="entry name" value="P-loop_NTPase"/>
</dbReference>
<dbReference type="GO" id="GO:0003684">
    <property type="term" value="F:damaged DNA binding"/>
    <property type="evidence" value="ECO:0007669"/>
    <property type="project" value="InterPro"/>
</dbReference>
<keyword evidence="3 13" id="KW-0547">Nucleotide-binding</keyword>
<dbReference type="Pfam" id="PF00270">
    <property type="entry name" value="DEAD"/>
    <property type="match status" value="1"/>
</dbReference>
<dbReference type="Pfam" id="PF02559">
    <property type="entry name" value="CarD_TRCF_RID"/>
    <property type="match status" value="1"/>
</dbReference>
<dbReference type="SMART" id="SM00487">
    <property type="entry name" value="DEXDc"/>
    <property type="match status" value="1"/>
</dbReference>
<evidence type="ECO:0000256" key="10">
    <source>
        <dbReference type="ARBA" id="ARBA00061104"/>
    </source>
</evidence>
<comment type="function">
    <text evidence="13">Couples transcription and DNA repair by recognizing RNA polymerase (RNAP) stalled at DNA lesions. Mediates ATP-dependent release of RNAP and its truncated transcript from the DNA, and recruitment of nucleotide excision repair machinery to the damaged site.</text>
</comment>
<dbReference type="GO" id="GO:0006355">
    <property type="term" value="P:regulation of DNA-templated transcription"/>
    <property type="evidence" value="ECO:0007669"/>
    <property type="project" value="UniProtKB-UniRule"/>
</dbReference>
<dbReference type="Gene3D" id="3.30.2060.10">
    <property type="entry name" value="Penicillin-binding protein 1b domain"/>
    <property type="match status" value="1"/>
</dbReference>
<dbReference type="SUPFAM" id="SSF52540">
    <property type="entry name" value="P-loop containing nucleoside triphosphate hydrolases"/>
    <property type="match status" value="4"/>
</dbReference>
<dbReference type="SUPFAM" id="SSF143517">
    <property type="entry name" value="TRCF domain-like"/>
    <property type="match status" value="1"/>
</dbReference>
<dbReference type="SMART" id="SM00490">
    <property type="entry name" value="HELICc"/>
    <property type="match status" value="1"/>
</dbReference>
<dbReference type="Gene3D" id="3.40.50.11180">
    <property type="match status" value="1"/>
</dbReference>
<dbReference type="AlphaFoldDB" id="A0A6I0F604"/>
<dbReference type="GO" id="GO:0005524">
    <property type="term" value="F:ATP binding"/>
    <property type="evidence" value="ECO:0007669"/>
    <property type="project" value="UniProtKB-UniRule"/>
</dbReference>
<dbReference type="InterPro" id="IPR041471">
    <property type="entry name" value="UvrB_inter"/>
</dbReference>
<evidence type="ECO:0000256" key="11">
    <source>
        <dbReference type="ARBA" id="ARBA00061399"/>
    </source>
</evidence>
<evidence type="ECO:0000256" key="13">
    <source>
        <dbReference type="HAMAP-Rule" id="MF_00969"/>
    </source>
</evidence>